<dbReference type="NCBIfam" id="TIGR00553">
    <property type="entry name" value="pabB"/>
    <property type="match status" value="1"/>
</dbReference>
<sequence length="483" mass="51097">MPRRRVRSRPLPVWCDPELVFRAAYLDASHVVWLDGGADASAGVSIMAAGHGGSELVTADAIAGTVTRTCPPDGAGRTASRSVFGVLDDVLNDARLMSVPPAEPGTGDDRGFLGWYGWFGYELGAHLDGVATSQAETPDAALMFVDRAIVFDHAARSVRLVWIDDEGGRAETDAWAAELATTIERAHGTSASPFGVPARAAADPPLVRWRHGPVQYARLIAECQAAIVRGDAYQLCLTNRIDVDVRPDPASTYLALRASSPSHHGGFIRFGDVALLSASPEQFLLVQPDGVVSTKPMKGTRPRSADPATDQALRAELLASEKERAENLMIVDLMRNDLGRIAELGSVSVPNLLEVEEYAHVHQLVSTVRARIAPPATALDVVRAAFPAGSMTGAPKHSAMSILHELEQGPRGIYSGAFGRLGLDGSADLAMVIRSIVLTPAGASIGTGGGITALSHPDEEIEETRVKARALLAVLGAASPREE</sequence>
<evidence type="ECO:0000256" key="1">
    <source>
        <dbReference type="ARBA" id="ARBA00013139"/>
    </source>
</evidence>
<evidence type="ECO:0000259" key="3">
    <source>
        <dbReference type="Pfam" id="PF00425"/>
    </source>
</evidence>
<keyword evidence="6" id="KW-1185">Reference proteome</keyword>
<proteinExistence type="predicted"/>
<dbReference type="SUPFAM" id="SSF56322">
    <property type="entry name" value="ADC synthase"/>
    <property type="match status" value="1"/>
</dbReference>
<reference evidence="5 6" key="1">
    <citation type="journal article" date="2019" name="Int. J. Syst. Evol. Microbiol.">
        <title>The Global Catalogue of Microorganisms (GCM) 10K type strain sequencing project: providing services to taxonomists for standard genome sequencing and annotation.</title>
        <authorList>
            <consortium name="The Broad Institute Genomics Platform"/>
            <consortium name="The Broad Institute Genome Sequencing Center for Infectious Disease"/>
            <person name="Wu L."/>
            <person name="Ma J."/>
        </authorList>
    </citation>
    <scope>NUCLEOTIDE SEQUENCE [LARGE SCALE GENOMIC DNA]</scope>
    <source>
        <strain evidence="5 6">JCM 14322</strain>
    </source>
</reference>
<comment type="caution">
    <text evidence="5">The sequence shown here is derived from an EMBL/GenBank/DDBJ whole genome shotgun (WGS) entry which is preliminary data.</text>
</comment>
<evidence type="ECO:0000313" key="5">
    <source>
        <dbReference type="EMBL" id="GAA1812035.1"/>
    </source>
</evidence>
<dbReference type="InterPro" id="IPR019999">
    <property type="entry name" value="Anth_synth_I-like"/>
</dbReference>
<keyword evidence="2" id="KW-0808">Transferase</keyword>
<feature type="domain" description="Anthranilate synthase component I N-terminal" evidence="4">
    <location>
        <begin position="15"/>
        <end position="158"/>
    </location>
</feature>
<dbReference type="EC" id="2.6.1.85" evidence="1"/>
<dbReference type="Proteomes" id="UP001500002">
    <property type="component" value="Unassembled WGS sequence"/>
</dbReference>
<accession>A0ABN2M6P7</accession>
<gene>
    <name evidence="5" type="ORF">GCM10009749_21500</name>
</gene>
<dbReference type="InterPro" id="IPR005802">
    <property type="entry name" value="ADC_synth_comp_1"/>
</dbReference>
<dbReference type="PANTHER" id="PTHR11236:SF18">
    <property type="entry name" value="AMINODEOXYCHORISMATE SYNTHASE"/>
    <property type="match status" value="1"/>
</dbReference>
<dbReference type="Pfam" id="PF00425">
    <property type="entry name" value="Chorismate_bind"/>
    <property type="match status" value="1"/>
</dbReference>
<dbReference type="Gene3D" id="3.60.120.10">
    <property type="entry name" value="Anthranilate synthase"/>
    <property type="match status" value="1"/>
</dbReference>
<organism evidence="5 6">
    <name type="scientific">Agromyces neolithicus</name>
    <dbReference type="NCBI Taxonomy" id="269420"/>
    <lineage>
        <taxon>Bacteria</taxon>
        <taxon>Bacillati</taxon>
        <taxon>Actinomycetota</taxon>
        <taxon>Actinomycetes</taxon>
        <taxon>Micrococcales</taxon>
        <taxon>Microbacteriaceae</taxon>
        <taxon>Agromyces</taxon>
    </lineage>
</organism>
<dbReference type="RefSeq" id="WP_344296041.1">
    <property type="nucleotide sequence ID" value="NZ_BAAANJ010000007.1"/>
</dbReference>
<dbReference type="EMBL" id="BAAANJ010000007">
    <property type="protein sequence ID" value="GAA1812035.1"/>
    <property type="molecule type" value="Genomic_DNA"/>
</dbReference>
<dbReference type="PRINTS" id="PR00095">
    <property type="entry name" value="ANTSNTHASEI"/>
</dbReference>
<dbReference type="PANTHER" id="PTHR11236">
    <property type="entry name" value="AMINOBENZOATE/ANTHRANILATE SYNTHASE"/>
    <property type="match status" value="1"/>
</dbReference>
<dbReference type="InterPro" id="IPR015890">
    <property type="entry name" value="Chorismate_C"/>
</dbReference>
<evidence type="ECO:0000313" key="6">
    <source>
        <dbReference type="Proteomes" id="UP001500002"/>
    </source>
</evidence>
<dbReference type="InterPro" id="IPR005801">
    <property type="entry name" value="ADC_synthase"/>
</dbReference>
<evidence type="ECO:0000259" key="4">
    <source>
        <dbReference type="Pfam" id="PF04715"/>
    </source>
</evidence>
<dbReference type="Pfam" id="PF04715">
    <property type="entry name" value="Anth_synt_I_N"/>
    <property type="match status" value="1"/>
</dbReference>
<protein>
    <recommendedName>
        <fullName evidence="1">aminodeoxychorismate synthase</fullName>
        <ecNumber evidence="1">2.6.1.85</ecNumber>
    </recommendedName>
</protein>
<feature type="domain" description="Chorismate-utilising enzyme C-terminal" evidence="3">
    <location>
        <begin position="215"/>
        <end position="467"/>
    </location>
</feature>
<dbReference type="InterPro" id="IPR006805">
    <property type="entry name" value="Anth_synth_I_N"/>
</dbReference>
<evidence type="ECO:0000256" key="2">
    <source>
        <dbReference type="ARBA" id="ARBA00022679"/>
    </source>
</evidence>
<name>A0ABN2M6P7_9MICO</name>